<evidence type="ECO:0000313" key="3">
    <source>
        <dbReference type="Proteomes" id="UP000270205"/>
    </source>
</evidence>
<sequence length="197" mass="22756">MITFVGNIRKMRIIFSIVGLLLCSALPAQIKVLKNESLSLVGKNNSVELYKRKNKYTITYQDINDSNLNIYRSFSFLDVDNDIETLYRLLHQGLNDIPKQEIQLELPEDIVGLYFVKNYGQPMVQFVHYIGKNKTTVGKSPFLTRANLSKIFDRPFNETYFPSVEKRASTLEVFPQNQDNKTNKKPTTAKKKVVKKK</sequence>
<protein>
    <submittedName>
        <fullName evidence="2">Uncharacterized protein</fullName>
    </submittedName>
</protein>
<dbReference type="Proteomes" id="UP000270205">
    <property type="component" value="Unassembled WGS sequence"/>
</dbReference>
<organism evidence="2 3">
    <name type="scientific">Bergeyella zoohelcum</name>
    <dbReference type="NCBI Taxonomy" id="1015"/>
    <lineage>
        <taxon>Bacteria</taxon>
        <taxon>Pseudomonadati</taxon>
        <taxon>Bacteroidota</taxon>
        <taxon>Flavobacteriia</taxon>
        <taxon>Flavobacteriales</taxon>
        <taxon>Weeksellaceae</taxon>
        <taxon>Bergeyella</taxon>
    </lineage>
</organism>
<name>A0A7Z9CGE7_9FLAO</name>
<accession>A0A7Z9CGE7</accession>
<feature type="region of interest" description="Disordered" evidence="1">
    <location>
        <begin position="174"/>
        <end position="197"/>
    </location>
</feature>
<reference evidence="2 3" key="1">
    <citation type="submission" date="2018-11" db="EMBL/GenBank/DDBJ databases">
        <authorList>
            <consortium name="Pathogen Informatics"/>
        </authorList>
    </citation>
    <scope>NUCLEOTIDE SEQUENCE [LARGE SCALE GENOMIC DNA]</scope>
    <source>
        <strain evidence="2 3">NCTC12929</strain>
    </source>
</reference>
<comment type="caution">
    <text evidence="2">The sequence shown here is derived from an EMBL/GenBank/DDBJ whole genome shotgun (WGS) entry which is preliminary data.</text>
</comment>
<gene>
    <name evidence="2" type="ORF">NCTC12929_01596</name>
</gene>
<evidence type="ECO:0000313" key="2">
    <source>
        <dbReference type="EMBL" id="VDH04757.1"/>
    </source>
</evidence>
<evidence type="ECO:0000256" key="1">
    <source>
        <dbReference type="SAM" id="MobiDB-lite"/>
    </source>
</evidence>
<feature type="compositionally biased region" description="Basic residues" evidence="1">
    <location>
        <begin position="183"/>
        <end position="197"/>
    </location>
</feature>
<proteinExistence type="predicted"/>
<dbReference type="AlphaFoldDB" id="A0A7Z9CGE7"/>
<dbReference type="EMBL" id="UYIV01000001">
    <property type="protein sequence ID" value="VDH04757.1"/>
    <property type="molecule type" value="Genomic_DNA"/>
</dbReference>